<evidence type="ECO:0000256" key="1">
    <source>
        <dbReference type="SAM" id="SignalP"/>
    </source>
</evidence>
<dbReference type="OrthoDB" id="1158011at2759"/>
<evidence type="ECO:0000313" key="2">
    <source>
        <dbReference type="Proteomes" id="UP000504606"/>
    </source>
</evidence>
<reference evidence="3" key="1">
    <citation type="submission" date="2025-08" db="UniProtKB">
        <authorList>
            <consortium name="RefSeq"/>
        </authorList>
    </citation>
    <scope>IDENTIFICATION</scope>
    <source>
        <tissue evidence="3">Whole organism</tissue>
    </source>
</reference>
<dbReference type="Proteomes" id="UP000504606">
    <property type="component" value="Unplaced"/>
</dbReference>
<keyword evidence="1" id="KW-0732">Signal</keyword>
<keyword evidence="2" id="KW-1185">Reference proteome</keyword>
<organism evidence="2 3">
    <name type="scientific">Frankliniella occidentalis</name>
    <name type="common">Western flower thrips</name>
    <name type="synonym">Euthrips occidentalis</name>
    <dbReference type="NCBI Taxonomy" id="133901"/>
    <lineage>
        <taxon>Eukaryota</taxon>
        <taxon>Metazoa</taxon>
        <taxon>Ecdysozoa</taxon>
        <taxon>Arthropoda</taxon>
        <taxon>Hexapoda</taxon>
        <taxon>Insecta</taxon>
        <taxon>Pterygota</taxon>
        <taxon>Neoptera</taxon>
        <taxon>Paraneoptera</taxon>
        <taxon>Thysanoptera</taxon>
        <taxon>Terebrantia</taxon>
        <taxon>Thripoidea</taxon>
        <taxon>Thripidae</taxon>
        <taxon>Frankliniella</taxon>
    </lineage>
</organism>
<protein>
    <submittedName>
        <fullName evidence="3">UDP-GalNAc:beta-1, 3-N-acetylgalactosaminyltransferase 2-like</fullName>
    </submittedName>
</protein>
<dbReference type="KEGG" id="foc:113208270"/>
<feature type="signal peptide" evidence="1">
    <location>
        <begin position="1"/>
        <end position="17"/>
    </location>
</feature>
<evidence type="ECO:0000313" key="3">
    <source>
        <dbReference type="RefSeq" id="XP_052122476.1"/>
    </source>
</evidence>
<sequence length="262" mass="29468">MLLLQHVILWSFALQNALRVLDFVQVPDHINESAFIVIAVLSAQNNFKARASIRDTWKSLTNRPDVRFYFLIGRNICLTHPTDRKSPLACEALELQSDENAAWTPVRLDINDTIPGGSGVSSFTFRVNFPVIIRGVRLWKQAVQGSTVAIVNVKNAKTGHLVTSFSFEVSTSLHNESSWLEIETRPFLFPKSFDVEVQLHVQHTEDYREVSIPCSGLSNWVDLSGAVEFTSQFKPDVGWVNFDNKSCTPISLFLELNVAKSC</sequence>
<proteinExistence type="predicted"/>
<dbReference type="GeneID" id="113208270"/>
<dbReference type="RefSeq" id="XP_052122476.1">
    <property type="nucleotide sequence ID" value="XM_052266516.1"/>
</dbReference>
<dbReference type="AlphaFoldDB" id="A0A9C6WV65"/>
<gene>
    <name evidence="3" type="primary">LOC113208270</name>
</gene>
<name>A0A9C6WV65_FRAOC</name>
<accession>A0A9C6WV65</accession>
<feature type="chain" id="PRO_5038757746" evidence="1">
    <location>
        <begin position="18"/>
        <end position="262"/>
    </location>
</feature>